<feature type="domain" description="Quinolinate phosphoribosyl transferase N-terminal" evidence="14">
    <location>
        <begin position="27"/>
        <end position="112"/>
    </location>
</feature>
<dbReference type="InterPro" id="IPR013785">
    <property type="entry name" value="Aldolase_TIM"/>
</dbReference>
<evidence type="ECO:0000259" key="13">
    <source>
        <dbReference type="Pfam" id="PF01729"/>
    </source>
</evidence>
<name>A0AA46TKJ3_9ACTN</name>
<sequence length="287" mass="29529">MGNELDVGSLRGWLADVLAEDLDGGVDATSHATVAATAMATGDVVARRDGVVAGLALIEPVVRLAGDADCDVVLRVADGDRVRAGDAVASVTAATRALLTAERTLLNLLCHLGGIATETRRWVDAVAGSGCAVRDTRKTTPLMRRLEKYAVLCGGGVNHRMSLSDEALIKDNHVVAAGGVAAAYRAVRAEYPGLVVQVEVDTYDQAVEAAEAGADLLLLDNMDVTELRRVAAALGDRVTLEASGGLTLDRAALVASTGVDYVAVGALTHSAPVLDLGLDLRTAPEGG</sequence>
<dbReference type="InterPro" id="IPR002638">
    <property type="entry name" value="Quinolinate_PRibosylTrfase_C"/>
</dbReference>
<dbReference type="FunFam" id="3.20.20.70:FF:000030">
    <property type="entry name" value="Nicotinate-nucleotide pyrophosphorylase, carboxylating"/>
    <property type="match status" value="1"/>
</dbReference>
<dbReference type="Gene3D" id="3.20.20.70">
    <property type="entry name" value="Aldolase class I"/>
    <property type="match status" value="1"/>
</dbReference>
<comment type="catalytic activity">
    <reaction evidence="10">
        <text>nicotinate beta-D-ribonucleotide + CO2 + diphosphate = quinolinate + 5-phospho-alpha-D-ribose 1-diphosphate + 2 H(+)</text>
        <dbReference type="Rhea" id="RHEA:12733"/>
        <dbReference type="ChEBI" id="CHEBI:15378"/>
        <dbReference type="ChEBI" id="CHEBI:16526"/>
        <dbReference type="ChEBI" id="CHEBI:29959"/>
        <dbReference type="ChEBI" id="CHEBI:33019"/>
        <dbReference type="ChEBI" id="CHEBI:57502"/>
        <dbReference type="ChEBI" id="CHEBI:58017"/>
        <dbReference type="EC" id="2.4.2.19"/>
    </reaction>
</comment>
<dbReference type="InterPro" id="IPR027277">
    <property type="entry name" value="NadC/ModD"/>
</dbReference>
<organism evidence="15 16">
    <name type="scientific">Solicola gregarius</name>
    <dbReference type="NCBI Taxonomy" id="2908642"/>
    <lineage>
        <taxon>Bacteria</taxon>
        <taxon>Bacillati</taxon>
        <taxon>Actinomycetota</taxon>
        <taxon>Actinomycetes</taxon>
        <taxon>Propionibacteriales</taxon>
        <taxon>Nocardioidaceae</taxon>
        <taxon>Solicola</taxon>
    </lineage>
</organism>
<dbReference type="GO" id="GO:0034213">
    <property type="term" value="P:quinolinate catabolic process"/>
    <property type="evidence" value="ECO:0007669"/>
    <property type="project" value="TreeGrafter"/>
</dbReference>
<dbReference type="EC" id="2.4.2.19" evidence="4"/>
<dbReference type="InterPro" id="IPR004393">
    <property type="entry name" value="NadC"/>
</dbReference>
<dbReference type="SUPFAM" id="SSF54675">
    <property type="entry name" value="Nicotinate/Quinolinate PRTase N-terminal domain-like"/>
    <property type="match status" value="1"/>
</dbReference>
<evidence type="ECO:0000313" key="15">
    <source>
        <dbReference type="EMBL" id="UYM06981.1"/>
    </source>
</evidence>
<keyword evidence="7 11" id="KW-0328">Glycosyltransferase</keyword>
<dbReference type="CDD" id="cd01572">
    <property type="entry name" value="QPRTase"/>
    <property type="match status" value="1"/>
</dbReference>
<feature type="binding site" evidence="12">
    <location>
        <position position="160"/>
    </location>
    <ligand>
        <name>substrate</name>
    </ligand>
</feature>
<dbReference type="GO" id="GO:0005737">
    <property type="term" value="C:cytoplasm"/>
    <property type="evidence" value="ECO:0007669"/>
    <property type="project" value="TreeGrafter"/>
</dbReference>
<gene>
    <name evidence="15" type="primary">nadC</name>
    <name evidence="15" type="ORF">L0C25_07865</name>
</gene>
<dbReference type="GO" id="GO:0004514">
    <property type="term" value="F:nicotinate-nucleotide diphosphorylase (carboxylating) activity"/>
    <property type="evidence" value="ECO:0007669"/>
    <property type="project" value="UniProtKB-EC"/>
</dbReference>
<evidence type="ECO:0000256" key="8">
    <source>
        <dbReference type="ARBA" id="ARBA00022679"/>
    </source>
</evidence>
<proteinExistence type="inferred from homology"/>
<reference evidence="15" key="1">
    <citation type="submission" date="2022-01" db="EMBL/GenBank/DDBJ databases">
        <title>Nocardioidaceae gen. sp. A5X3R13.</title>
        <authorList>
            <person name="Lopez Marin M.A."/>
            <person name="Uhlik O."/>
        </authorList>
    </citation>
    <scope>NUCLEOTIDE SEQUENCE</scope>
    <source>
        <strain evidence="15">A5X3R13</strain>
    </source>
</reference>
<dbReference type="InterPro" id="IPR036068">
    <property type="entry name" value="Nicotinate_pribotase-like_C"/>
</dbReference>
<keyword evidence="6" id="KW-0662">Pyridine nucleotide biosynthesis</keyword>
<evidence type="ECO:0000259" key="14">
    <source>
        <dbReference type="Pfam" id="PF02749"/>
    </source>
</evidence>
<feature type="binding site" evidence="12">
    <location>
        <position position="199"/>
    </location>
    <ligand>
        <name>substrate</name>
    </ligand>
</feature>
<evidence type="ECO:0000313" key="16">
    <source>
        <dbReference type="Proteomes" id="UP001164390"/>
    </source>
</evidence>
<keyword evidence="16" id="KW-1185">Reference proteome</keyword>
<evidence type="ECO:0000256" key="12">
    <source>
        <dbReference type="PIRSR" id="PIRSR006250-1"/>
    </source>
</evidence>
<comment type="function">
    <text evidence="1">Involved in the catabolism of quinolinic acid (QA).</text>
</comment>
<dbReference type="KEGG" id="sgrg:L0C25_07865"/>
<dbReference type="PANTHER" id="PTHR32179">
    <property type="entry name" value="NICOTINATE-NUCLEOTIDE PYROPHOSPHORYLASE [CARBOXYLATING]"/>
    <property type="match status" value="1"/>
</dbReference>
<comment type="pathway">
    <text evidence="2">Cofactor biosynthesis; NAD(+) biosynthesis; nicotinate D-ribonucleotide from quinolinate: step 1/1.</text>
</comment>
<feature type="binding site" evidence="12">
    <location>
        <position position="103"/>
    </location>
    <ligand>
        <name>substrate</name>
    </ligand>
</feature>
<feature type="binding site" evidence="12">
    <location>
        <position position="220"/>
    </location>
    <ligand>
        <name>substrate</name>
    </ligand>
</feature>
<evidence type="ECO:0000256" key="2">
    <source>
        <dbReference type="ARBA" id="ARBA00004893"/>
    </source>
</evidence>
<dbReference type="PANTHER" id="PTHR32179:SF3">
    <property type="entry name" value="NICOTINATE-NUCLEOTIDE PYROPHOSPHORYLASE [CARBOXYLATING]"/>
    <property type="match status" value="1"/>
</dbReference>
<evidence type="ECO:0000256" key="10">
    <source>
        <dbReference type="ARBA" id="ARBA00047445"/>
    </source>
</evidence>
<feature type="binding site" evidence="12">
    <location>
        <begin position="264"/>
        <end position="266"/>
    </location>
    <ligand>
        <name>substrate</name>
    </ligand>
</feature>
<feature type="binding site" evidence="12">
    <location>
        <position position="170"/>
    </location>
    <ligand>
        <name>substrate</name>
    </ligand>
</feature>
<dbReference type="InterPro" id="IPR022412">
    <property type="entry name" value="Quinolinate_PRibosylTrfase_N"/>
</dbReference>
<protein>
    <recommendedName>
        <fullName evidence="5">Nicotinate-nucleotide pyrophosphorylase [carboxylating]</fullName>
        <ecNumber evidence="4">2.4.2.19</ecNumber>
    </recommendedName>
    <alternativeName>
        <fullName evidence="9">Quinolinate phosphoribosyltransferase [decarboxylating]</fullName>
    </alternativeName>
</protein>
<dbReference type="RefSeq" id="WP_271635919.1">
    <property type="nucleotide sequence ID" value="NZ_CP094970.1"/>
</dbReference>
<evidence type="ECO:0000256" key="1">
    <source>
        <dbReference type="ARBA" id="ARBA00003237"/>
    </source>
</evidence>
<evidence type="ECO:0000256" key="3">
    <source>
        <dbReference type="ARBA" id="ARBA00009400"/>
    </source>
</evidence>
<feature type="binding site" evidence="12">
    <location>
        <begin position="243"/>
        <end position="245"/>
    </location>
    <ligand>
        <name>substrate</name>
    </ligand>
</feature>
<dbReference type="Pfam" id="PF02749">
    <property type="entry name" value="QRPTase_N"/>
    <property type="match status" value="1"/>
</dbReference>
<dbReference type="InterPro" id="IPR037128">
    <property type="entry name" value="Quinolinate_PRibosylTase_N_sf"/>
</dbReference>
<dbReference type="GO" id="GO:0009435">
    <property type="term" value="P:NAD+ biosynthetic process"/>
    <property type="evidence" value="ECO:0007669"/>
    <property type="project" value="InterPro"/>
</dbReference>
<dbReference type="PIRSF" id="PIRSF006250">
    <property type="entry name" value="NadC_ModD"/>
    <property type="match status" value="1"/>
</dbReference>
<comment type="similarity">
    <text evidence="3 11">Belongs to the NadC/ModD family.</text>
</comment>
<evidence type="ECO:0000256" key="9">
    <source>
        <dbReference type="ARBA" id="ARBA00033102"/>
    </source>
</evidence>
<evidence type="ECO:0000256" key="7">
    <source>
        <dbReference type="ARBA" id="ARBA00022676"/>
    </source>
</evidence>
<dbReference type="AlphaFoldDB" id="A0AA46TKJ3"/>
<feature type="domain" description="Quinolinate phosphoribosyl transferase C-terminal" evidence="13">
    <location>
        <begin position="115"/>
        <end position="279"/>
    </location>
</feature>
<feature type="binding site" evidence="12">
    <location>
        <begin position="136"/>
        <end position="138"/>
    </location>
    <ligand>
        <name>substrate</name>
    </ligand>
</feature>
<dbReference type="NCBIfam" id="TIGR00078">
    <property type="entry name" value="nadC"/>
    <property type="match status" value="1"/>
</dbReference>
<evidence type="ECO:0000256" key="6">
    <source>
        <dbReference type="ARBA" id="ARBA00022642"/>
    </source>
</evidence>
<evidence type="ECO:0000256" key="5">
    <source>
        <dbReference type="ARBA" id="ARBA00020990"/>
    </source>
</evidence>
<dbReference type="Proteomes" id="UP001164390">
    <property type="component" value="Chromosome"/>
</dbReference>
<accession>A0AA46TKJ3</accession>
<dbReference type="Gene3D" id="3.90.1170.20">
    <property type="entry name" value="Quinolinate phosphoribosyl transferase, N-terminal domain"/>
    <property type="match status" value="1"/>
</dbReference>
<keyword evidence="8 11" id="KW-0808">Transferase</keyword>
<dbReference type="Pfam" id="PF01729">
    <property type="entry name" value="QRPTase_C"/>
    <property type="match status" value="1"/>
</dbReference>
<evidence type="ECO:0000256" key="11">
    <source>
        <dbReference type="PIRNR" id="PIRNR006250"/>
    </source>
</evidence>
<dbReference type="SUPFAM" id="SSF51690">
    <property type="entry name" value="Nicotinate/Quinolinate PRTase C-terminal domain-like"/>
    <property type="match status" value="1"/>
</dbReference>
<evidence type="ECO:0000256" key="4">
    <source>
        <dbReference type="ARBA" id="ARBA00011944"/>
    </source>
</evidence>
<dbReference type="EMBL" id="CP094970">
    <property type="protein sequence ID" value="UYM06981.1"/>
    <property type="molecule type" value="Genomic_DNA"/>
</dbReference>